<dbReference type="SUPFAM" id="SSF53474">
    <property type="entry name" value="alpha/beta-Hydrolases"/>
    <property type="match status" value="1"/>
</dbReference>
<dbReference type="Proteomes" id="UP000319818">
    <property type="component" value="Unassembled WGS sequence"/>
</dbReference>
<name>A0A543FND5_9PSEU</name>
<dbReference type="PANTHER" id="PTHR43798:SF31">
    <property type="entry name" value="AB HYDROLASE SUPERFAMILY PROTEIN YCLE"/>
    <property type="match status" value="1"/>
</dbReference>
<reference evidence="3 4" key="1">
    <citation type="submission" date="2019-06" db="EMBL/GenBank/DDBJ databases">
        <title>Sequencing the genomes of 1000 actinobacteria strains.</title>
        <authorList>
            <person name="Klenk H.-P."/>
        </authorList>
    </citation>
    <scope>NUCLEOTIDE SEQUENCE [LARGE SCALE GENOMIC DNA]</scope>
    <source>
        <strain evidence="3 4">DSM 45511</strain>
    </source>
</reference>
<accession>A0A543FND5</accession>
<feature type="domain" description="AB hydrolase-1" evidence="2">
    <location>
        <begin position="22"/>
        <end position="254"/>
    </location>
</feature>
<dbReference type="PANTHER" id="PTHR43798">
    <property type="entry name" value="MONOACYLGLYCEROL LIPASE"/>
    <property type="match status" value="1"/>
</dbReference>
<dbReference type="InterPro" id="IPR000073">
    <property type="entry name" value="AB_hydrolase_1"/>
</dbReference>
<dbReference type="PRINTS" id="PR00111">
    <property type="entry name" value="ABHYDROLASE"/>
</dbReference>
<dbReference type="OrthoDB" id="3249793at2"/>
<evidence type="ECO:0000313" key="3">
    <source>
        <dbReference type="EMBL" id="TQM35355.1"/>
    </source>
</evidence>
<keyword evidence="4" id="KW-1185">Reference proteome</keyword>
<evidence type="ECO:0000256" key="1">
    <source>
        <dbReference type="ARBA" id="ARBA00022801"/>
    </source>
</evidence>
<evidence type="ECO:0000259" key="2">
    <source>
        <dbReference type="Pfam" id="PF12697"/>
    </source>
</evidence>
<protein>
    <submittedName>
        <fullName evidence="3">Pimeloyl-ACP methyl ester carboxylesterase</fullName>
    </submittedName>
</protein>
<gene>
    <name evidence="3" type="ORF">FB388_6787</name>
</gene>
<proteinExistence type="predicted"/>
<dbReference type="GO" id="GO:0016020">
    <property type="term" value="C:membrane"/>
    <property type="evidence" value="ECO:0007669"/>
    <property type="project" value="TreeGrafter"/>
</dbReference>
<dbReference type="InterPro" id="IPR029058">
    <property type="entry name" value="AB_hydrolase_fold"/>
</dbReference>
<keyword evidence="1" id="KW-0378">Hydrolase</keyword>
<organism evidence="3 4">
    <name type="scientific">Pseudonocardia cypriaca</name>
    <dbReference type="NCBI Taxonomy" id="882449"/>
    <lineage>
        <taxon>Bacteria</taxon>
        <taxon>Bacillati</taxon>
        <taxon>Actinomycetota</taxon>
        <taxon>Actinomycetes</taxon>
        <taxon>Pseudonocardiales</taxon>
        <taxon>Pseudonocardiaceae</taxon>
        <taxon>Pseudonocardia</taxon>
    </lineage>
</organism>
<dbReference type="Pfam" id="PF12697">
    <property type="entry name" value="Abhydrolase_6"/>
    <property type="match status" value="1"/>
</dbReference>
<dbReference type="GO" id="GO:0016787">
    <property type="term" value="F:hydrolase activity"/>
    <property type="evidence" value="ECO:0007669"/>
    <property type="project" value="UniProtKB-KW"/>
</dbReference>
<sequence length="264" mass="27951">MELVDVGGRTMAYHRAGNGPPLVLLHGGWSDGRAWRPQLAGLAHSFDVIAWDAPGCGGSEDPLDGTTLADYADALAELLAVLGVDRAHLGGLSWGGGLAIAVYQHHPKLVRSLVLVGAYAGWKGSLPPEEVEVRLRRVRAEAERPPAEWMGGYLPSFFSGPGPPEAIELIRMMMPDIRASGLLPMLTAFADADLREVLPTIAVPTLLLWGGADARAPIRPVAEALLSSIRGSELVVLPGAGHYLNLAAPDAFNAEVRRFLGAVP</sequence>
<dbReference type="InterPro" id="IPR050266">
    <property type="entry name" value="AB_hydrolase_sf"/>
</dbReference>
<dbReference type="AlphaFoldDB" id="A0A543FND5"/>
<comment type="caution">
    <text evidence="3">The sequence shown here is derived from an EMBL/GenBank/DDBJ whole genome shotgun (WGS) entry which is preliminary data.</text>
</comment>
<dbReference type="Gene3D" id="3.40.50.1820">
    <property type="entry name" value="alpha/beta hydrolase"/>
    <property type="match status" value="1"/>
</dbReference>
<dbReference type="EMBL" id="VFPH01000003">
    <property type="protein sequence ID" value="TQM35355.1"/>
    <property type="molecule type" value="Genomic_DNA"/>
</dbReference>
<evidence type="ECO:0000313" key="4">
    <source>
        <dbReference type="Proteomes" id="UP000319818"/>
    </source>
</evidence>